<protein>
    <submittedName>
        <fullName evidence="2">Uncharacterized protein</fullName>
    </submittedName>
</protein>
<name>A0A804NWI7_MAIZE</name>
<reference evidence="2" key="3">
    <citation type="submission" date="2021-05" db="UniProtKB">
        <authorList>
            <consortium name="EnsemblPlants"/>
        </authorList>
    </citation>
    <scope>IDENTIFICATION</scope>
    <source>
        <strain evidence="2">cv. B73</strain>
    </source>
</reference>
<reference evidence="2" key="2">
    <citation type="submission" date="2019-07" db="EMBL/GenBank/DDBJ databases">
        <authorList>
            <person name="Seetharam A."/>
            <person name="Woodhouse M."/>
            <person name="Cannon E."/>
        </authorList>
    </citation>
    <scope>NUCLEOTIDE SEQUENCE [LARGE SCALE GENOMIC DNA]</scope>
    <source>
        <strain evidence="2">cv. B73</strain>
    </source>
</reference>
<reference evidence="3" key="1">
    <citation type="journal article" date="2009" name="Science">
        <title>The B73 maize genome: complexity, diversity, and dynamics.</title>
        <authorList>
            <person name="Schnable P.S."/>
            <person name="Ware D."/>
            <person name="Fulton R.S."/>
            <person name="Stein J.C."/>
            <person name="Wei F."/>
            <person name="Pasternak S."/>
            <person name="Liang C."/>
            <person name="Zhang J."/>
            <person name="Fulton L."/>
            <person name="Graves T.A."/>
            <person name="Minx P."/>
            <person name="Reily A.D."/>
            <person name="Courtney L."/>
            <person name="Kruchowski S.S."/>
            <person name="Tomlinson C."/>
            <person name="Strong C."/>
            <person name="Delehaunty K."/>
            <person name="Fronick C."/>
            <person name="Courtney B."/>
            <person name="Rock S.M."/>
            <person name="Belter E."/>
            <person name="Du F."/>
            <person name="Kim K."/>
            <person name="Abbott R.M."/>
            <person name="Cotton M."/>
            <person name="Levy A."/>
            <person name="Marchetto P."/>
            <person name="Ochoa K."/>
            <person name="Jackson S.M."/>
            <person name="Gillam B."/>
            <person name="Chen W."/>
            <person name="Yan L."/>
            <person name="Higginbotham J."/>
            <person name="Cardenas M."/>
            <person name="Waligorski J."/>
            <person name="Applebaum E."/>
            <person name="Phelps L."/>
            <person name="Falcone J."/>
            <person name="Kanchi K."/>
            <person name="Thane T."/>
            <person name="Scimone A."/>
            <person name="Thane N."/>
            <person name="Henke J."/>
            <person name="Wang T."/>
            <person name="Ruppert J."/>
            <person name="Shah N."/>
            <person name="Rotter K."/>
            <person name="Hodges J."/>
            <person name="Ingenthron E."/>
            <person name="Cordes M."/>
            <person name="Kohlberg S."/>
            <person name="Sgro J."/>
            <person name="Delgado B."/>
            <person name="Mead K."/>
            <person name="Chinwalla A."/>
            <person name="Leonard S."/>
            <person name="Crouse K."/>
            <person name="Collura K."/>
            <person name="Kudrna D."/>
            <person name="Currie J."/>
            <person name="He R."/>
            <person name="Angelova A."/>
            <person name="Rajasekar S."/>
            <person name="Mueller T."/>
            <person name="Lomeli R."/>
            <person name="Scara G."/>
            <person name="Ko A."/>
            <person name="Delaney K."/>
            <person name="Wissotski M."/>
            <person name="Lopez G."/>
            <person name="Campos D."/>
            <person name="Braidotti M."/>
            <person name="Ashley E."/>
            <person name="Golser W."/>
            <person name="Kim H."/>
            <person name="Lee S."/>
            <person name="Lin J."/>
            <person name="Dujmic Z."/>
            <person name="Kim W."/>
            <person name="Talag J."/>
            <person name="Zuccolo A."/>
            <person name="Fan C."/>
            <person name="Sebastian A."/>
            <person name="Kramer M."/>
            <person name="Spiegel L."/>
            <person name="Nascimento L."/>
            <person name="Zutavern T."/>
            <person name="Miller B."/>
            <person name="Ambroise C."/>
            <person name="Muller S."/>
            <person name="Spooner W."/>
            <person name="Narechania A."/>
            <person name="Ren L."/>
            <person name="Wei S."/>
            <person name="Kumari S."/>
            <person name="Faga B."/>
            <person name="Levy M.J."/>
            <person name="McMahan L."/>
            <person name="Van Buren P."/>
            <person name="Vaughn M.W."/>
            <person name="Ying K."/>
            <person name="Yeh C.-T."/>
            <person name="Emrich S.J."/>
            <person name="Jia Y."/>
            <person name="Kalyanaraman A."/>
            <person name="Hsia A.-P."/>
            <person name="Barbazuk W.B."/>
            <person name="Baucom R.S."/>
            <person name="Brutnell T.P."/>
            <person name="Carpita N.C."/>
            <person name="Chaparro C."/>
            <person name="Chia J.-M."/>
            <person name="Deragon J.-M."/>
            <person name="Estill J.C."/>
            <person name="Fu Y."/>
            <person name="Jeddeloh J.A."/>
            <person name="Han Y."/>
            <person name="Lee H."/>
            <person name="Li P."/>
            <person name="Lisch D.R."/>
            <person name="Liu S."/>
            <person name="Liu Z."/>
            <person name="Nagel D.H."/>
            <person name="McCann M.C."/>
            <person name="SanMiguel P."/>
            <person name="Myers A.M."/>
            <person name="Nettleton D."/>
            <person name="Nguyen J."/>
            <person name="Penning B.W."/>
            <person name="Ponnala L."/>
            <person name="Schneider K.L."/>
            <person name="Schwartz D.C."/>
            <person name="Sharma A."/>
            <person name="Soderlund C."/>
            <person name="Springer N.M."/>
            <person name="Sun Q."/>
            <person name="Wang H."/>
            <person name="Waterman M."/>
            <person name="Westerman R."/>
            <person name="Wolfgruber T.K."/>
            <person name="Yang L."/>
            <person name="Yu Y."/>
            <person name="Zhang L."/>
            <person name="Zhou S."/>
            <person name="Zhu Q."/>
            <person name="Bennetzen J.L."/>
            <person name="Dawe R.K."/>
            <person name="Jiang J."/>
            <person name="Jiang N."/>
            <person name="Presting G.G."/>
            <person name="Wessler S.R."/>
            <person name="Aluru S."/>
            <person name="Martienssen R.A."/>
            <person name="Clifton S.W."/>
            <person name="McCombie W.R."/>
            <person name="Wing R.A."/>
            <person name="Wilson R.K."/>
        </authorList>
    </citation>
    <scope>NUCLEOTIDE SEQUENCE [LARGE SCALE GENOMIC DNA]</scope>
    <source>
        <strain evidence="3">cv. B73</strain>
    </source>
</reference>
<keyword evidence="3" id="KW-1185">Reference proteome</keyword>
<evidence type="ECO:0000313" key="2">
    <source>
        <dbReference type="EnsemblPlants" id="Zm00001eb191670_P001"/>
    </source>
</evidence>
<accession>A0A804NWI7</accession>
<feature type="transmembrane region" description="Helical" evidence="1">
    <location>
        <begin position="66"/>
        <end position="84"/>
    </location>
</feature>
<dbReference type="Gramene" id="Zm00001eb191670_T001">
    <property type="protein sequence ID" value="Zm00001eb191670_P001"/>
    <property type="gene ID" value="Zm00001eb191670"/>
</dbReference>
<dbReference type="InParanoid" id="A0A804NWI7"/>
<feature type="transmembrane region" description="Helical" evidence="1">
    <location>
        <begin position="29"/>
        <end position="54"/>
    </location>
</feature>
<keyword evidence="1" id="KW-0812">Transmembrane</keyword>
<evidence type="ECO:0000256" key="1">
    <source>
        <dbReference type="SAM" id="Phobius"/>
    </source>
</evidence>
<dbReference type="AlphaFoldDB" id="A0A804NWI7"/>
<organism evidence="2 3">
    <name type="scientific">Zea mays</name>
    <name type="common">Maize</name>
    <dbReference type="NCBI Taxonomy" id="4577"/>
    <lineage>
        <taxon>Eukaryota</taxon>
        <taxon>Viridiplantae</taxon>
        <taxon>Streptophyta</taxon>
        <taxon>Embryophyta</taxon>
        <taxon>Tracheophyta</taxon>
        <taxon>Spermatophyta</taxon>
        <taxon>Magnoliopsida</taxon>
        <taxon>Liliopsida</taxon>
        <taxon>Poales</taxon>
        <taxon>Poaceae</taxon>
        <taxon>PACMAD clade</taxon>
        <taxon>Panicoideae</taxon>
        <taxon>Andropogonodae</taxon>
        <taxon>Andropogoneae</taxon>
        <taxon>Tripsacinae</taxon>
        <taxon>Zea</taxon>
    </lineage>
</organism>
<proteinExistence type="predicted"/>
<evidence type="ECO:0000313" key="3">
    <source>
        <dbReference type="Proteomes" id="UP000007305"/>
    </source>
</evidence>
<sequence length="315" mass="33440">MTEVLPISSSFWMAQHSTDLEAASPGSAFLVFISFINLLGPSFFILISSAAFTFESEPFICPPTSSHCFFILVTNAFVFPLFSSHCFNTFTQKLSLFPPICLAFASKLSLFLPISSVCFPLASRSPLFLLISSDPFAFASNLALLPVSSLPAPALPLLASEALDPTTLIDLLPFSTEEALIPPLTLRRKPASTTGSLLMEVLPGSTGALRVEASLEESTELWILLARGSDDVDHRTAEVGLDGLDAVFSFPAAAVVCRADDEMEKGFGVSGRVAAAVALPPPRSLRREDIAGGDAVLGFGGSGDSGKMGREERSL</sequence>
<dbReference type="Proteomes" id="UP000007305">
    <property type="component" value="Chromosome 4"/>
</dbReference>
<dbReference type="EnsemblPlants" id="Zm00001eb191670_T001">
    <property type="protein sequence ID" value="Zm00001eb191670_P001"/>
    <property type="gene ID" value="Zm00001eb191670"/>
</dbReference>
<keyword evidence="1" id="KW-0472">Membrane</keyword>
<keyword evidence="1" id="KW-1133">Transmembrane helix</keyword>